<gene>
    <name evidence="1" type="ORF">COY16_05960</name>
</gene>
<comment type="caution">
    <text evidence="1">The sequence shown here is derived from an EMBL/GenBank/DDBJ whole genome shotgun (WGS) entry which is preliminary data.</text>
</comment>
<dbReference type="AlphaFoldDB" id="A0A2M7TVG1"/>
<dbReference type="Proteomes" id="UP000228503">
    <property type="component" value="Unassembled WGS sequence"/>
</dbReference>
<dbReference type="EMBL" id="PFOB01000075">
    <property type="protein sequence ID" value="PIZ61801.1"/>
    <property type="molecule type" value="Genomic_DNA"/>
</dbReference>
<sequence>MIKPLVMSKRENKTLNSYYLIQYFDFVRNGQKQFAIPNPLPDLYINLFSFLRSCAKRKETLAHQSTFLFMKEAYGTCTIVLHCVDTPNKKTAILFRLEFPKEEWIPIEDLLLNAGLAVCKRDEKRIVRFEFQSPPAQCELLSGDSRSSFTIQARDEQSVFECLSKFCKSIDD</sequence>
<name>A0A2M7TVG1_9BACT</name>
<evidence type="ECO:0000313" key="2">
    <source>
        <dbReference type="Proteomes" id="UP000228503"/>
    </source>
</evidence>
<protein>
    <submittedName>
        <fullName evidence="1">Uncharacterized protein</fullName>
    </submittedName>
</protein>
<proteinExistence type="predicted"/>
<reference evidence="2" key="1">
    <citation type="submission" date="2017-09" db="EMBL/GenBank/DDBJ databases">
        <title>Depth-based differentiation of microbial function through sediment-hosted aquifers and enrichment of novel symbionts in the deep terrestrial subsurface.</title>
        <authorList>
            <person name="Probst A.J."/>
            <person name="Ladd B."/>
            <person name="Jarett J.K."/>
            <person name="Geller-Mcgrath D.E."/>
            <person name="Sieber C.M.K."/>
            <person name="Emerson J.B."/>
            <person name="Anantharaman K."/>
            <person name="Thomas B.C."/>
            <person name="Malmstrom R."/>
            <person name="Stieglmeier M."/>
            <person name="Klingl A."/>
            <person name="Woyke T."/>
            <person name="Ryan C.M."/>
            <person name="Banfield J.F."/>
        </authorList>
    </citation>
    <scope>NUCLEOTIDE SEQUENCE [LARGE SCALE GENOMIC DNA]</scope>
</reference>
<organism evidence="1 2">
    <name type="scientific">Candidatus Roizmanbacteria bacterium CG_4_10_14_0_2_um_filter_39_13</name>
    <dbReference type="NCBI Taxonomy" id="1974825"/>
    <lineage>
        <taxon>Bacteria</taxon>
        <taxon>Candidatus Roizmaniibacteriota</taxon>
    </lineage>
</organism>
<accession>A0A2M7TVG1</accession>
<evidence type="ECO:0000313" key="1">
    <source>
        <dbReference type="EMBL" id="PIZ61801.1"/>
    </source>
</evidence>